<dbReference type="AlphaFoldDB" id="A0A9W8R8P7"/>
<sequence length="118" mass="13096">MAMFLIHLKSCDLTKLQKQGQFWHIFFASGGVLISQDEADTWTSHLPISLDTDWKSLDPKESVYKVLGGWQGPSPVTIDKVLVCSAWRPSIAIAQRFALDSLRVFLVGDAAHQNIPTG</sequence>
<dbReference type="Proteomes" id="UP001152087">
    <property type="component" value="Unassembled WGS sequence"/>
</dbReference>
<evidence type="ECO:0000313" key="1">
    <source>
        <dbReference type="EMBL" id="KAJ4188376.1"/>
    </source>
</evidence>
<comment type="caution">
    <text evidence="1">The sequence shown here is derived from an EMBL/GenBank/DDBJ whole genome shotgun (WGS) entry which is preliminary data.</text>
</comment>
<dbReference type="Gene3D" id="3.50.50.60">
    <property type="entry name" value="FAD/NAD(P)-binding domain"/>
    <property type="match status" value="1"/>
</dbReference>
<proteinExistence type="predicted"/>
<gene>
    <name evidence="1" type="ORF">NW755_006534</name>
</gene>
<evidence type="ECO:0000313" key="2">
    <source>
        <dbReference type="Proteomes" id="UP001152087"/>
    </source>
</evidence>
<dbReference type="EMBL" id="JAOQAV010000015">
    <property type="protein sequence ID" value="KAJ4188376.1"/>
    <property type="molecule type" value="Genomic_DNA"/>
</dbReference>
<evidence type="ECO:0008006" key="3">
    <source>
        <dbReference type="Google" id="ProtNLM"/>
    </source>
</evidence>
<accession>A0A9W8R8P7</accession>
<keyword evidence="2" id="KW-1185">Reference proteome</keyword>
<reference evidence="1" key="1">
    <citation type="submission" date="2022-09" db="EMBL/GenBank/DDBJ databases">
        <title>Fusarium specimens isolated from Avocado Roots.</title>
        <authorList>
            <person name="Stajich J."/>
            <person name="Roper C."/>
            <person name="Heimlech-Rivalta G."/>
        </authorList>
    </citation>
    <scope>NUCLEOTIDE SEQUENCE</scope>
    <source>
        <strain evidence="1">A02</strain>
    </source>
</reference>
<dbReference type="Gene3D" id="3.30.9.10">
    <property type="entry name" value="D-Amino Acid Oxidase, subunit A, domain 2"/>
    <property type="match status" value="1"/>
</dbReference>
<protein>
    <recommendedName>
        <fullName evidence="3">FAD-binding domain-containing protein</fullName>
    </recommendedName>
</protein>
<organism evidence="1 2">
    <name type="scientific">Fusarium falciforme</name>
    <dbReference type="NCBI Taxonomy" id="195108"/>
    <lineage>
        <taxon>Eukaryota</taxon>
        <taxon>Fungi</taxon>
        <taxon>Dikarya</taxon>
        <taxon>Ascomycota</taxon>
        <taxon>Pezizomycotina</taxon>
        <taxon>Sordariomycetes</taxon>
        <taxon>Hypocreomycetidae</taxon>
        <taxon>Hypocreales</taxon>
        <taxon>Nectriaceae</taxon>
        <taxon>Fusarium</taxon>
        <taxon>Fusarium solani species complex</taxon>
    </lineage>
</organism>
<name>A0A9W8R8P7_9HYPO</name>
<dbReference type="InterPro" id="IPR036188">
    <property type="entry name" value="FAD/NAD-bd_sf"/>
</dbReference>